<feature type="region of interest" description="Disordered" evidence="1">
    <location>
        <begin position="1"/>
        <end position="43"/>
    </location>
</feature>
<comment type="caution">
    <text evidence="2">The sequence shown here is derived from an EMBL/GenBank/DDBJ whole genome shotgun (WGS) entry which is preliminary data.</text>
</comment>
<proteinExistence type="predicted"/>
<protein>
    <submittedName>
        <fullName evidence="2">Uncharacterized protein</fullName>
    </submittedName>
</protein>
<dbReference type="Proteomes" id="UP000824540">
    <property type="component" value="Unassembled WGS sequence"/>
</dbReference>
<gene>
    <name evidence="2" type="ORF">JZ751_011206</name>
</gene>
<dbReference type="EMBL" id="JAFBMS010000020">
    <property type="protein sequence ID" value="KAG9344536.1"/>
    <property type="molecule type" value="Genomic_DNA"/>
</dbReference>
<keyword evidence="3" id="KW-1185">Reference proteome</keyword>
<evidence type="ECO:0000313" key="2">
    <source>
        <dbReference type="EMBL" id="KAG9344536.1"/>
    </source>
</evidence>
<accession>A0A8T2NYD3</accession>
<organism evidence="2 3">
    <name type="scientific">Albula glossodonta</name>
    <name type="common">roundjaw bonefish</name>
    <dbReference type="NCBI Taxonomy" id="121402"/>
    <lineage>
        <taxon>Eukaryota</taxon>
        <taxon>Metazoa</taxon>
        <taxon>Chordata</taxon>
        <taxon>Craniata</taxon>
        <taxon>Vertebrata</taxon>
        <taxon>Euteleostomi</taxon>
        <taxon>Actinopterygii</taxon>
        <taxon>Neopterygii</taxon>
        <taxon>Teleostei</taxon>
        <taxon>Albuliformes</taxon>
        <taxon>Albulidae</taxon>
        <taxon>Albula</taxon>
    </lineage>
</organism>
<feature type="compositionally biased region" description="Gly residues" evidence="1">
    <location>
        <begin position="22"/>
        <end position="31"/>
    </location>
</feature>
<feature type="compositionally biased region" description="Basic and acidic residues" evidence="1">
    <location>
        <begin position="1"/>
        <end position="14"/>
    </location>
</feature>
<reference evidence="2" key="1">
    <citation type="thesis" date="2021" institute="BYU ScholarsArchive" country="Provo, UT, USA">
        <title>Applications of and Algorithms for Genome Assembly and Genomic Analyses with an Emphasis on Marine Teleosts.</title>
        <authorList>
            <person name="Pickett B.D."/>
        </authorList>
    </citation>
    <scope>NUCLEOTIDE SEQUENCE</scope>
    <source>
        <strain evidence="2">HI-2016</strain>
    </source>
</reference>
<evidence type="ECO:0000256" key="1">
    <source>
        <dbReference type="SAM" id="MobiDB-lite"/>
    </source>
</evidence>
<name>A0A8T2NYD3_9TELE</name>
<dbReference type="AlphaFoldDB" id="A0A8T2NYD3"/>
<sequence>MEEGRLKPVTESKRAIFPTGERVGGQTGEIGGSRLDGRNTGDHWGKNRALYCIRNEDGTGTGSGDRASERQALKDSQLASYKGRQKCERSLLGVYESTADWTEGEGDPQWENITLSQLYRY</sequence>
<evidence type="ECO:0000313" key="3">
    <source>
        <dbReference type="Proteomes" id="UP000824540"/>
    </source>
</evidence>